<sequence length="80" mass="9004">MLSSGKKKRKVDVEGRQFQQKWTEEFFFILHYEMMANDIKTTLTDCMAGFESFSIALDASTDLFDTAQLAIRGAADKSAA</sequence>
<dbReference type="AlphaFoldDB" id="A0A4C1UA80"/>
<accession>A0A4C1UA80</accession>
<name>A0A4C1UA80_EUMVA</name>
<dbReference type="Proteomes" id="UP000299102">
    <property type="component" value="Unassembled WGS sequence"/>
</dbReference>
<comment type="caution">
    <text evidence="1">The sequence shown here is derived from an EMBL/GenBank/DDBJ whole genome shotgun (WGS) entry which is preliminary data.</text>
</comment>
<organism evidence="1 2">
    <name type="scientific">Eumeta variegata</name>
    <name type="common">Bagworm moth</name>
    <name type="synonym">Eumeta japonica</name>
    <dbReference type="NCBI Taxonomy" id="151549"/>
    <lineage>
        <taxon>Eukaryota</taxon>
        <taxon>Metazoa</taxon>
        <taxon>Ecdysozoa</taxon>
        <taxon>Arthropoda</taxon>
        <taxon>Hexapoda</taxon>
        <taxon>Insecta</taxon>
        <taxon>Pterygota</taxon>
        <taxon>Neoptera</taxon>
        <taxon>Endopterygota</taxon>
        <taxon>Lepidoptera</taxon>
        <taxon>Glossata</taxon>
        <taxon>Ditrysia</taxon>
        <taxon>Tineoidea</taxon>
        <taxon>Psychidae</taxon>
        <taxon>Oiketicinae</taxon>
        <taxon>Eumeta</taxon>
    </lineage>
</organism>
<dbReference type="EMBL" id="BGZK01000149">
    <property type="protein sequence ID" value="GBP23281.1"/>
    <property type="molecule type" value="Genomic_DNA"/>
</dbReference>
<evidence type="ECO:0000313" key="2">
    <source>
        <dbReference type="Proteomes" id="UP000299102"/>
    </source>
</evidence>
<proteinExistence type="predicted"/>
<dbReference type="OrthoDB" id="1101576at2759"/>
<evidence type="ECO:0000313" key="1">
    <source>
        <dbReference type="EMBL" id="GBP23281.1"/>
    </source>
</evidence>
<keyword evidence="2" id="KW-1185">Reference proteome</keyword>
<reference evidence="1 2" key="1">
    <citation type="journal article" date="2019" name="Commun. Biol.">
        <title>The bagworm genome reveals a unique fibroin gene that provides high tensile strength.</title>
        <authorList>
            <person name="Kono N."/>
            <person name="Nakamura H."/>
            <person name="Ohtoshi R."/>
            <person name="Tomita M."/>
            <person name="Numata K."/>
            <person name="Arakawa K."/>
        </authorList>
    </citation>
    <scope>NUCLEOTIDE SEQUENCE [LARGE SCALE GENOMIC DNA]</scope>
</reference>
<protein>
    <submittedName>
        <fullName evidence="1">Uncharacterized protein</fullName>
    </submittedName>
</protein>
<gene>
    <name evidence="1" type="ORF">EVAR_75994_1</name>
</gene>